<dbReference type="EMBL" id="JBGBPQ010000014">
    <property type="protein sequence ID" value="KAL1511600.1"/>
    <property type="molecule type" value="Genomic_DNA"/>
</dbReference>
<evidence type="ECO:0000313" key="2">
    <source>
        <dbReference type="EMBL" id="KAL1511600.1"/>
    </source>
</evidence>
<keyword evidence="1" id="KW-0732">Signal</keyword>
<name>A0AB34J4E7_PRYPA</name>
<dbReference type="CDD" id="cd22997">
    <property type="entry name" value="GT_LH"/>
    <property type="match status" value="1"/>
</dbReference>
<comment type="caution">
    <text evidence="2">The sequence shown here is derived from an EMBL/GenBank/DDBJ whole genome shotgun (WGS) entry which is preliminary data.</text>
</comment>
<sequence length="488" mass="51833">MPLVAPLAPLLVALPFLAATPPSPPLDACASPGAPPAILTLHPSMSAECASILGDDFNCTSRGVVAQVRLHPSACHVERDAAAAACAALPECVGVVRHAGRVATLKAAPRFSSAFLSAAAASRCARLAARARCRLLRGEAGCTAAAAFEWARAECPMSLRPAIEQRRRVRQACGALRRAGGFARREAARVPPPAAAAARGEAVLATVAVGKPPLVLTAARLGGAALPAWVAGAAPINSTGGGGGEDFRGLVKPRALLAWLEAQRVEEERLLVFIDGFDVDHGGCDDLEARYDAIVKETGAPIVFAAELGCQAQVAWPPGCSGIHEPYAEAKRWQEDVRLRQFTRCNEEGPSMCAPGGAPLRFLNSGGFAGPVGFILWMLRRVLAYPCEVVVQSQLSGSLMPDDQVAFSRFWLDWPKLVTLDYRASLFFSTFRFSRKALSKNPDGTIVASWASKTPLCFIHANGHFATFGLPFSKIPQPRRERNSNHGH</sequence>
<feature type="signal peptide" evidence="1">
    <location>
        <begin position="1"/>
        <end position="19"/>
    </location>
</feature>
<protein>
    <submittedName>
        <fullName evidence="2">Uncharacterized protein</fullName>
    </submittedName>
</protein>
<evidence type="ECO:0000256" key="1">
    <source>
        <dbReference type="SAM" id="SignalP"/>
    </source>
</evidence>
<reference evidence="2 3" key="1">
    <citation type="journal article" date="2024" name="Science">
        <title>Giant polyketide synthase enzymes in the biosynthesis of giant marine polyether toxins.</title>
        <authorList>
            <person name="Fallon T.R."/>
            <person name="Shende V.V."/>
            <person name="Wierzbicki I.H."/>
            <person name="Pendleton A.L."/>
            <person name="Watervoot N.F."/>
            <person name="Auber R.P."/>
            <person name="Gonzalez D.J."/>
            <person name="Wisecaver J.H."/>
            <person name="Moore B.S."/>
        </authorList>
    </citation>
    <scope>NUCLEOTIDE SEQUENCE [LARGE SCALE GENOMIC DNA]</scope>
    <source>
        <strain evidence="2 3">12B1</strain>
    </source>
</reference>
<feature type="chain" id="PRO_5044201950" evidence="1">
    <location>
        <begin position="20"/>
        <end position="488"/>
    </location>
</feature>
<evidence type="ECO:0000313" key="3">
    <source>
        <dbReference type="Proteomes" id="UP001515480"/>
    </source>
</evidence>
<organism evidence="2 3">
    <name type="scientific">Prymnesium parvum</name>
    <name type="common">Toxic golden alga</name>
    <dbReference type="NCBI Taxonomy" id="97485"/>
    <lineage>
        <taxon>Eukaryota</taxon>
        <taxon>Haptista</taxon>
        <taxon>Haptophyta</taxon>
        <taxon>Prymnesiophyceae</taxon>
        <taxon>Prymnesiales</taxon>
        <taxon>Prymnesiaceae</taxon>
        <taxon>Prymnesium</taxon>
    </lineage>
</organism>
<gene>
    <name evidence="2" type="ORF">AB1Y20_006394</name>
</gene>
<proteinExistence type="predicted"/>
<dbReference type="Proteomes" id="UP001515480">
    <property type="component" value="Unassembled WGS sequence"/>
</dbReference>
<accession>A0AB34J4E7</accession>
<keyword evidence="3" id="KW-1185">Reference proteome</keyword>
<dbReference type="AlphaFoldDB" id="A0AB34J4E7"/>